<dbReference type="PIRSF" id="PIRSF000126">
    <property type="entry name" value="11-beta-HSD1"/>
    <property type="match status" value="1"/>
</dbReference>
<dbReference type="EMBL" id="FOZL01000001">
    <property type="protein sequence ID" value="SFS06279.1"/>
    <property type="molecule type" value="Genomic_DNA"/>
</dbReference>
<dbReference type="FunFam" id="3.40.50.720:FF:000047">
    <property type="entry name" value="NADP-dependent L-serine/L-allo-threonine dehydrogenase"/>
    <property type="match status" value="1"/>
</dbReference>
<sequence>MSQPHTLQSLSGKTVLITGASAGIGWYTALAFARQGANLVLTARRAERLEALVAEIEALGAQAVFHAGDAAENAVAVATVALALATFNRIDILINNAGAGNYKQLVDTTVEEYDHLMDSNMKSTFLFARHTAPSMIAQQSGTLVLISSIAGLQGYANEAVYSATKFAQVGFGQALEAELRPHGIKVETICPGGVKTEFAVGKGRTEDYVRNSWMMNPAEFAETIVFACRQPANVRIVQMTVRHMGEPPKR</sequence>
<dbReference type="SUPFAM" id="SSF51735">
    <property type="entry name" value="NAD(P)-binding Rossmann-fold domains"/>
    <property type="match status" value="1"/>
</dbReference>
<dbReference type="PRINTS" id="PR00081">
    <property type="entry name" value="GDHRDH"/>
</dbReference>
<proteinExistence type="inferred from homology"/>
<dbReference type="PRINTS" id="PR00080">
    <property type="entry name" value="SDRFAMILY"/>
</dbReference>
<dbReference type="InterPro" id="IPR002347">
    <property type="entry name" value="SDR_fam"/>
</dbReference>
<accession>A0A1I6LS73</accession>
<dbReference type="CDD" id="cd05233">
    <property type="entry name" value="SDR_c"/>
    <property type="match status" value="1"/>
</dbReference>
<dbReference type="OrthoDB" id="9805904at2"/>
<reference evidence="5 6" key="1">
    <citation type="submission" date="2016-10" db="EMBL/GenBank/DDBJ databases">
        <authorList>
            <person name="de Groot N.N."/>
        </authorList>
    </citation>
    <scope>NUCLEOTIDE SEQUENCE [LARGE SCALE GENOMIC DNA]</scope>
    <source>
        <strain evidence="5 6">DSM 21001</strain>
    </source>
</reference>
<keyword evidence="3" id="KW-0560">Oxidoreductase</keyword>
<dbReference type="AlphaFoldDB" id="A0A1I6LS73"/>
<dbReference type="Gene3D" id="3.40.50.720">
    <property type="entry name" value="NAD(P)-binding Rossmann-like Domain"/>
    <property type="match status" value="1"/>
</dbReference>
<dbReference type="InterPro" id="IPR036291">
    <property type="entry name" value="NAD(P)-bd_dom_sf"/>
</dbReference>
<keyword evidence="2" id="KW-0521">NADP</keyword>
<evidence type="ECO:0000256" key="3">
    <source>
        <dbReference type="ARBA" id="ARBA00023002"/>
    </source>
</evidence>
<protein>
    <submittedName>
        <fullName evidence="5">3-oxoacyl-[acyl-carrier protein] reductase</fullName>
    </submittedName>
</protein>
<evidence type="ECO:0000256" key="2">
    <source>
        <dbReference type="ARBA" id="ARBA00022857"/>
    </source>
</evidence>
<dbReference type="STRING" id="474950.SAMN05421771_1188"/>
<gene>
    <name evidence="5" type="ORF">SAMN05421771_1188</name>
</gene>
<dbReference type="PANTHER" id="PTHR43391">
    <property type="entry name" value="RETINOL DEHYDROGENASE-RELATED"/>
    <property type="match status" value="1"/>
</dbReference>
<dbReference type="PANTHER" id="PTHR43391:SF14">
    <property type="entry name" value="DEHYDROGENASE_REDUCTASE SDR FAMILY PROTEIN 7-LIKE"/>
    <property type="match status" value="1"/>
</dbReference>
<organism evidence="5 6">
    <name type="scientific">Granulicella pectinivorans</name>
    <dbReference type="NCBI Taxonomy" id="474950"/>
    <lineage>
        <taxon>Bacteria</taxon>
        <taxon>Pseudomonadati</taxon>
        <taxon>Acidobacteriota</taxon>
        <taxon>Terriglobia</taxon>
        <taxon>Terriglobales</taxon>
        <taxon>Acidobacteriaceae</taxon>
        <taxon>Granulicella</taxon>
    </lineage>
</organism>
<evidence type="ECO:0000313" key="6">
    <source>
        <dbReference type="Proteomes" id="UP000199024"/>
    </source>
</evidence>
<evidence type="ECO:0000256" key="4">
    <source>
        <dbReference type="RuleBase" id="RU000363"/>
    </source>
</evidence>
<evidence type="ECO:0000256" key="1">
    <source>
        <dbReference type="ARBA" id="ARBA00006484"/>
    </source>
</evidence>
<dbReference type="Proteomes" id="UP000199024">
    <property type="component" value="Unassembled WGS sequence"/>
</dbReference>
<dbReference type="Pfam" id="PF00106">
    <property type="entry name" value="adh_short"/>
    <property type="match status" value="1"/>
</dbReference>
<name>A0A1I6LS73_9BACT</name>
<evidence type="ECO:0000313" key="5">
    <source>
        <dbReference type="EMBL" id="SFS06279.1"/>
    </source>
</evidence>
<dbReference type="RefSeq" id="WP_089837485.1">
    <property type="nucleotide sequence ID" value="NZ_FOZL01000001.1"/>
</dbReference>
<comment type="similarity">
    <text evidence="1 4">Belongs to the short-chain dehydrogenases/reductases (SDR) family.</text>
</comment>
<dbReference type="GO" id="GO:0016616">
    <property type="term" value="F:oxidoreductase activity, acting on the CH-OH group of donors, NAD or NADP as acceptor"/>
    <property type="evidence" value="ECO:0007669"/>
    <property type="project" value="UniProtKB-ARBA"/>
</dbReference>
<keyword evidence="6" id="KW-1185">Reference proteome</keyword>